<dbReference type="InterPro" id="IPR012947">
    <property type="entry name" value="tRNA_SAD"/>
</dbReference>
<dbReference type="CDD" id="cd00673">
    <property type="entry name" value="AlaRS_core"/>
    <property type="match status" value="1"/>
</dbReference>
<dbReference type="Pfam" id="PF07973">
    <property type="entry name" value="tRNA_SAD"/>
    <property type="match status" value="1"/>
</dbReference>
<comment type="domain">
    <text evidence="9">Consists of three domains; the N-terminal catalytic domain, the editing domain and the C-terminal C-Ala domain. The editing domain removes incorrectly charged amino acids, while the C-Ala domain, along with tRNA(Ala), serves as a bridge to cooperatively bring together the editing and aminoacylation centers thus stimulating deacylation of misacylated tRNAs.</text>
</comment>
<dbReference type="GO" id="GO:0002161">
    <property type="term" value="F:aminoacyl-tRNA deacylase activity"/>
    <property type="evidence" value="ECO:0007669"/>
    <property type="project" value="TreeGrafter"/>
</dbReference>
<dbReference type="GO" id="GO:0005524">
    <property type="term" value="F:ATP binding"/>
    <property type="evidence" value="ECO:0007669"/>
    <property type="project" value="UniProtKB-UniRule"/>
</dbReference>
<comment type="catalytic activity">
    <reaction evidence="9">
        <text>tRNA(Ala) + L-alanine + ATP = L-alanyl-tRNA(Ala) + AMP + diphosphate</text>
        <dbReference type="Rhea" id="RHEA:12540"/>
        <dbReference type="Rhea" id="RHEA-COMP:9657"/>
        <dbReference type="Rhea" id="RHEA-COMP:9923"/>
        <dbReference type="ChEBI" id="CHEBI:30616"/>
        <dbReference type="ChEBI" id="CHEBI:33019"/>
        <dbReference type="ChEBI" id="CHEBI:57972"/>
        <dbReference type="ChEBI" id="CHEBI:78442"/>
        <dbReference type="ChEBI" id="CHEBI:78497"/>
        <dbReference type="ChEBI" id="CHEBI:456215"/>
        <dbReference type="EC" id="6.1.1.7"/>
    </reaction>
</comment>
<dbReference type="Gene3D" id="3.30.54.20">
    <property type="match status" value="1"/>
</dbReference>
<dbReference type="InterPro" id="IPR018164">
    <property type="entry name" value="Ala-tRNA-synth_IIc_N"/>
</dbReference>
<keyword evidence="2 9" id="KW-0820">tRNA-binding</keyword>
<dbReference type="PRINTS" id="PR00980">
    <property type="entry name" value="TRNASYNTHALA"/>
</dbReference>
<dbReference type="InterPro" id="IPR018163">
    <property type="entry name" value="Thr/Ala-tRNA-synth_IIc_edit"/>
</dbReference>
<keyword evidence="9" id="KW-0963">Cytoplasm</keyword>
<evidence type="ECO:0000313" key="11">
    <source>
        <dbReference type="EMBL" id="OGG46914.1"/>
    </source>
</evidence>
<dbReference type="GO" id="GO:0005829">
    <property type="term" value="C:cytosol"/>
    <property type="evidence" value="ECO:0007669"/>
    <property type="project" value="TreeGrafter"/>
</dbReference>
<dbReference type="SUPFAM" id="SSF55186">
    <property type="entry name" value="ThrRS/AlaRS common domain"/>
    <property type="match status" value="1"/>
</dbReference>
<dbReference type="EMBL" id="MFKQ01000035">
    <property type="protein sequence ID" value="OGG46914.1"/>
    <property type="molecule type" value="Genomic_DNA"/>
</dbReference>
<dbReference type="InterPro" id="IPR002318">
    <property type="entry name" value="Ala-tRNA-lgiase_IIc"/>
</dbReference>
<evidence type="ECO:0000259" key="10">
    <source>
        <dbReference type="PROSITE" id="PS50860"/>
    </source>
</evidence>
<keyword evidence="4 9" id="KW-0547">Nucleotide-binding</keyword>
<evidence type="ECO:0000256" key="9">
    <source>
        <dbReference type="HAMAP-Rule" id="MF_00036"/>
    </source>
</evidence>
<keyword evidence="8 9" id="KW-0030">Aminoacyl-tRNA synthetase</keyword>
<comment type="cofactor">
    <cofactor evidence="9">
        <name>Zn(2+)</name>
        <dbReference type="ChEBI" id="CHEBI:29105"/>
    </cofactor>
    <text evidence="9">Binds 1 zinc ion per subunit.</text>
</comment>
<comment type="function">
    <text evidence="9">Catalyzes the attachment of alanine to tRNA(Ala) in a two-step reaction: alanine is first activated by ATP to form Ala-AMP and then transferred to the acceptor end of tRNA(Ala). Also edits incorrectly charged Ser-tRNA(Ala) and Gly-tRNA(Ala) via its editing domain.</text>
</comment>
<keyword evidence="9" id="KW-0862">Zinc</keyword>
<dbReference type="GO" id="GO:0006419">
    <property type="term" value="P:alanyl-tRNA aminoacylation"/>
    <property type="evidence" value="ECO:0007669"/>
    <property type="project" value="UniProtKB-UniRule"/>
</dbReference>
<evidence type="ECO:0000256" key="5">
    <source>
        <dbReference type="ARBA" id="ARBA00022840"/>
    </source>
</evidence>
<proteinExistence type="inferred from homology"/>
<keyword evidence="5 9" id="KW-0067">ATP-binding</keyword>
<dbReference type="EC" id="6.1.1.7" evidence="9"/>
<name>A0A1F6CCK3_9BACT</name>
<dbReference type="PANTHER" id="PTHR11777:SF9">
    <property type="entry name" value="ALANINE--TRNA LIGASE, CYTOPLASMIC"/>
    <property type="match status" value="1"/>
</dbReference>
<dbReference type="InterPro" id="IPR018165">
    <property type="entry name" value="Ala-tRNA-synth_IIc_core"/>
</dbReference>
<dbReference type="InterPro" id="IPR050058">
    <property type="entry name" value="Ala-tRNA_ligase"/>
</dbReference>
<sequence>MTSEEIRTAYLNFFKERGHVVISSASLVPENDPTTLFTGSGMQPLVPYLLGAPHPKGKRLVNSQKSFRAEDIEEIGDNRHTTFFEMLGNWSLGDYFKAEQISWFFEFLTEIANLDPNRLYVSVFAGDKENRLPRDDESAEIWKKEFAKKGIEARDIEIITLEQGGEVGMQGGRIFYYGASKNWWSRAGKPSQMPAGEPGGPDTEVFFDFGLPHDPTYGKECHPNCDCGRFMEIGNSVFMQYVKAPDGTFGELPKRNVDFGGGLERITAAANDDADVFKLASLYKTITALQNKSGKEYTNPAYQKSFRIIADHMRGAVFMISDGVLPSNTERGYILRRLIRRAVRHAHTLGLEKDTLTPLVSDIIMIYHNFYLYLPEQKKHIEEVIATEEKKFGETLERGLREFEKHIGNAVSGHDAFILFTTYGFPIEMTEELAAERGITVDLTEFEQEMEKHRATSRAGAEQKFKGGLADHSEMSVKYHTATHLLHQALRNVLGSEVFQKGSNITPERLRFDFSFGRKMTEEEKKKVEDSVNAEIAKSHPVTYEDIPIEEAEKRGAIGLFEEKYGDKVRVYKIGDYSLEFCGGPHVENTSQLADVRDPDGSIRKGRFKIQKEEAVAQGIRRIKAVLE</sequence>
<evidence type="ECO:0000256" key="7">
    <source>
        <dbReference type="ARBA" id="ARBA00022917"/>
    </source>
</evidence>
<reference evidence="11 12" key="1">
    <citation type="journal article" date="2016" name="Nat. Commun.">
        <title>Thousands of microbial genomes shed light on interconnected biogeochemical processes in an aquifer system.</title>
        <authorList>
            <person name="Anantharaman K."/>
            <person name="Brown C.T."/>
            <person name="Hug L.A."/>
            <person name="Sharon I."/>
            <person name="Castelle C.J."/>
            <person name="Probst A.J."/>
            <person name="Thomas B.C."/>
            <person name="Singh A."/>
            <person name="Wilkins M.J."/>
            <person name="Karaoz U."/>
            <person name="Brodie E.L."/>
            <person name="Williams K.H."/>
            <person name="Hubbard S.S."/>
            <person name="Banfield J.F."/>
        </authorList>
    </citation>
    <scope>NUCLEOTIDE SEQUENCE [LARGE SCALE GENOMIC DNA]</scope>
</reference>
<keyword evidence="3 9" id="KW-0436">Ligase</keyword>
<dbReference type="InterPro" id="IPR018162">
    <property type="entry name" value="Ala-tRNA-ligase_IIc_anticod-bd"/>
</dbReference>
<evidence type="ECO:0000256" key="4">
    <source>
        <dbReference type="ARBA" id="ARBA00022741"/>
    </source>
</evidence>
<dbReference type="Pfam" id="PF01411">
    <property type="entry name" value="tRNA-synt_2c"/>
    <property type="match status" value="1"/>
</dbReference>
<organism evidence="11 12">
    <name type="scientific">Candidatus Kaiserbacteria bacterium RIFCSPHIGHO2_01_FULL_49_13</name>
    <dbReference type="NCBI Taxonomy" id="1798477"/>
    <lineage>
        <taxon>Bacteria</taxon>
        <taxon>Candidatus Kaiseribacteriota</taxon>
    </lineage>
</organism>
<evidence type="ECO:0000256" key="2">
    <source>
        <dbReference type="ARBA" id="ARBA00022555"/>
    </source>
</evidence>
<dbReference type="InterPro" id="IPR045864">
    <property type="entry name" value="aa-tRNA-synth_II/BPL/LPL"/>
</dbReference>
<dbReference type="PANTHER" id="PTHR11777">
    <property type="entry name" value="ALANYL-TRNA SYNTHETASE"/>
    <property type="match status" value="1"/>
</dbReference>
<dbReference type="FunFam" id="3.30.980.10:FF:000004">
    <property type="entry name" value="Alanine--tRNA ligase, cytoplasmic"/>
    <property type="match status" value="1"/>
</dbReference>
<dbReference type="PROSITE" id="PS50860">
    <property type="entry name" value="AA_TRNA_LIGASE_II_ALA"/>
    <property type="match status" value="1"/>
</dbReference>
<dbReference type="GO" id="GO:0004813">
    <property type="term" value="F:alanine-tRNA ligase activity"/>
    <property type="evidence" value="ECO:0007669"/>
    <property type="project" value="UniProtKB-UniRule"/>
</dbReference>
<dbReference type="NCBIfam" id="NF002436">
    <property type="entry name" value="PRK01584.1"/>
    <property type="match status" value="1"/>
</dbReference>
<dbReference type="AlphaFoldDB" id="A0A1F6CCK3"/>
<evidence type="ECO:0000256" key="6">
    <source>
        <dbReference type="ARBA" id="ARBA00022884"/>
    </source>
</evidence>
<evidence type="ECO:0000256" key="8">
    <source>
        <dbReference type="ARBA" id="ARBA00023146"/>
    </source>
</evidence>
<comment type="caution">
    <text evidence="11">The sequence shown here is derived from an EMBL/GenBank/DDBJ whole genome shotgun (WGS) entry which is preliminary data.</text>
</comment>
<dbReference type="Gene3D" id="3.30.930.10">
    <property type="entry name" value="Bira Bifunctional Protein, Domain 2"/>
    <property type="match status" value="1"/>
</dbReference>
<feature type="domain" description="Alanyl-transfer RNA synthetases family profile" evidence="10">
    <location>
        <begin position="1"/>
        <end position="628"/>
    </location>
</feature>
<gene>
    <name evidence="9" type="primary">alaS</name>
    <name evidence="11" type="ORF">A2671_02400</name>
</gene>
<dbReference type="Gene3D" id="3.30.980.10">
    <property type="entry name" value="Threonyl-trna Synthetase, Chain A, domain 2"/>
    <property type="match status" value="1"/>
</dbReference>
<keyword evidence="6 9" id="KW-0694">RNA-binding</keyword>
<feature type="binding site" evidence="9">
    <location>
        <position position="484"/>
    </location>
    <ligand>
        <name>Zn(2+)</name>
        <dbReference type="ChEBI" id="CHEBI:29105"/>
    </ligand>
</feature>
<dbReference type="HAMAP" id="MF_00036_B">
    <property type="entry name" value="Ala_tRNA_synth_B"/>
    <property type="match status" value="1"/>
</dbReference>
<comment type="similarity">
    <text evidence="1 9">Belongs to the class-II aminoacyl-tRNA synthetase family.</text>
</comment>
<dbReference type="GO" id="GO:0008270">
    <property type="term" value="F:zinc ion binding"/>
    <property type="evidence" value="ECO:0007669"/>
    <property type="project" value="UniProtKB-UniRule"/>
</dbReference>
<evidence type="ECO:0000313" key="12">
    <source>
        <dbReference type="Proteomes" id="UP000178344"/>
    </source>
</evidence>
<dbReference type="SUPFAM" id="SSF101353">
    <property type="entry name" value="Putative anticodon-binding domain of alanyl-tRNA synthetase (AlaRS)"/>
    <property type="match status" value="1"/>
</dbReference>
<dbReference type="SUPFAM" id="SSF55681">
    <property type="entry name" value="Class II aaRS and biotin synthetases"/>
    <property type="match status" value="1"/>
</dbReference>
<protein>
    <recommendedName>
        <fullName evidence="9">Alanine--tRNA ligase</fullName>
        <ecNumber evidence="9">6.1.1.7</ecNumber>
    </recommendedName>
    <alternativeName>
        <fullName evidence="9">Alanyl-tRNA synthetase</fullName>
        <shortName evidence="9">AlaRS</shortName>
    </alternativeName>
</protein>
<dbReference type="InterPro" id="IPR023033">
    <property type="entry name" value="Ala_tRNA_ligase_euk/bac"/>
</dbReference>
<accession>A0A1F6CCK3</accession>
<feature type="binding site" evidence="9">
    <location>
        <position position="586"/>
    </location>
    <ligand>
        <name>Zn(2+)</name>
        <dbReference type="ChEBI" id="CHEBI:29105"/>
    </ligand>
</feature>
<feature type="binding site" evidence="9">
    <location>
        <position position="582"/>
    </location>
    <ligand>
        <name>Zn(2+)</name>
        <dbReference type="ChEBI" id="CHEBI:29105"/>
    </ligand>
</feature>
<comment type="subcellular location">
    <subcellularLocation>
        <location evidence="9">Cytoplasm</location>
    </subcellularLocation>
</comment>
<feature type="binding site" evidence="9">
    <location>
        <position position="480"/>
    </location>
    <ligand>
        <name>Zn(2+)</name>
        <dbReference type="ChEBI" id="CHEBI:29105"/>
    </ligand>
</feature>
<evidence type="ECO:0000256" key="3">
    <source>
        <dbReference type="ARBA" id="ARBA00022598"/>
    </source>
</evidence>
<dbReference type="Proteomes" id="UP000178344">
    <property type="component" value="Unassembled WGS sequence"/>
</dbReference>
<keyword evidence="7 9" id="KW-0648">Protein biosynthesis</keyword>
<dbReference type="SMART" id="SM00863">
    <property type="entry name" value="tRNA_SAD"/>
    <property type="match status" value="1"/>
</dbReference>
<evidence type="ECO:0000256" key="1">
    <source>
        <dbReference type="ARBA" id="ARBA00008226"/>
    </source>
</evidence>
<keyword evidence="9" id="KW-0479">Metal-binding</keyword>
<dbReference type="GO" id="GO:0000049">
    <property type="term" value="F:tRNA binding"/>
    <property type="evidence" value="ECO:0007669"/>
    <property type="project" value="UniProtKB-KW"/>
</dbReference>